<proteinExistence type="predicted"/>
<keyword evidence="1" id="KW-0732">Signal</keyword>
<name>A0AAD6SSJ2_9AGAR</name>
<keyword evidence="3" id="KW-1185">Reference proteome</keyword>
<feature type="signal peptide" evidence="1">
    <location>
        <begin position="1"/>
        <end position="18"/>
    </location>
</feature>
<accession>A0AAD6SSJ2</accession>
<protein>
    <recommendedName>
        <fullName evidence="4">Secreted protein</fullName>
    </recommendedName>
</protein>
<dbReference type="EMBL" id="JARJCM010000079">
    <property type="protein sequence ID" value="KAJ7031750.1"/>
    <property type="molecule type" value="Genomic_DNA"/>
</dbReference>
<dbReference type="AlphaFoldDB" id="A0AAD6SSJ2"/>
<feature type="chain" id="PRO_5042255700" description="Secreted protein" evidence="1">
    <location>
        <begin position="19"/>
        <end position="173"/>
    </location>
</feature>
<evidence type="ECO:0000313" key="2">
    <source>
        <dbReference type="EMBL" id="KAJ7031750.1"/>
    </source>
</evidence>
<evidence type="ECO:0000313" key="3">
    <source>
        <dbReference type="Proteomes" id="UP001218188"/>
    </source>
</evidence>
<organism evidence="2 3">
    <name type="scientific">Mycena alexandri</name>
    <dbReference type="NCBI Taxonomy" id="1745969"/>
    <lineage>
        <taxon>Eukaryota</taxon>
        <taxon>Fungi</taxon>
        <taxon>Dikarya</taxon>
        <taxon>Basidiomycota</taxon>
        <taxon>Agaricomycotina</taxon>
        <taxon>Agaricomycetes</taxon>
        <taxon>Agaricomycetidae</taxon>
        <taxon>Agaricales</taxon>
        <taxon>Marasmiineae</taxon>
        <taxon>Mycenaceae</taxon>
        <taxon>Mycena</taxon>
    </lineage>
</organism>
<evidence type="ECO:0008006" key="4">
    <source>
        <dbReference type="Google" id="ProtNLM"/>
    </source>
</evidence>
<sequence length="173" mass="17526">MFFSRKLAVLVAAAMVIASPMATPNVDCINGLVGQATTLNGQCQALAKATAPTKAQCDAIHVTGTSVAATIAKCTSILQGGVAPGECDTIPTTLTTTLGPQVDGSLTSIGASKAKFDSFGVKGQAATDVKGFDNQTHTYLDVLKVKCPAQAAKIAGDETLLTGLFTATEHALA</sequence>
<gene>
    <name evidence="2" type="ORF">C8F04DRAFT_1397072</name>
</gene>
<comment type="caution">
    <text evidence="2">The sequence shown here is derived from an EMBL/GenBank/DDBJ whole genome shotgun (WGS) entry which is preliminary data.</text>
</comment>
<reference evidence="2" key="1">
    <citation type="submission" date="2023-03" db="EMBL/GenBank/DDBJ databases">
        <title>Massive genome expansion in bonnet fungi (Mycena s.s.) driven by repeated elements and novel gene families across ecological guilds.</title>
        <authorList>
            <consortium name="Lawrence Berkeley National Laboratory"/>
            <person name="Harder C.B."/>
            <person name="Miyauchi S."/>
            <person name="Viragh M."/>
            <person name="Kuo A."/>
            <person name="Thoen E."/>
            <person name="Andreopoulos B."/>
            <person name="Lu D."/>
            <person name="Skrede I."/>
            <person name="Drula E."/>
            <person name="Henrissat B."/>
            <person name="Morin E."/>
            <person name="Kohler A."/>
            <person name="Barry K."/>
            <person name="LaButti K."/>
            <person name="Morin E."/>
            <person name="Salamov A."/>
            <person name="Lipzen A."/>
            <person name="Mereny Z."/>
            <person name="Hegedus B."/>
            <person name="Baldrian P."/>
            <person name="Stursova M."/>
            <person name="Weitz H."/>
            <person name="Taylor A."/>
            <person name="Grigoriev I.V."/>
            <person name="Nagy L.G."/>
            <person name="Martin F."/>
            <person name="Kauserud H."/>
        </authorList>
    </citation>
    <scope>NUCLEOTIDE SEQUENCE</scope>
    <source>
        <strain evidence="2">CBHHK200</strain>
    </source>
</reference>
<dbReference type="Proteomes" id="UP001218188">
    <property type="component" value="Unassembled WGS sequence"/>
</dbReference>
<evidence type="ECO:0000256" key="1">
    <source>
        <dbReference type="SAM" id="SignalP"/>
    </source>
</evidence>